<evidence type="ECO:0000256" key="1">
    <source>
        <dbReference type="SAM" id="Coils"/>
    </source>
</evidence>
<name>A0A2T7PFR5_POMCA</name>
<comment type="caution">
    <text evidence="4">The sequence shown here is derived from an EMBL/GenBank/DDBJ whole genome shotgun (WGS) entry which is preliminary data.</text>
</comment>
<feature type="region of interest" description="Disordered" evidence="2">
    <location>
        <begin position="27"/>
        <end position="89"/>
    </location>
</feature>
<accession>A0A2T7PFR5</accession>
<evidence type="ECO:0000313" key="5">
    <source>
        <dbReference type="Proteomes" id="UP000245119"/>
    </source>
</evidence>
<keyword evidence="5" id="KW-1185">Reference proteome</keyword>
<dbReference type="EMBL" id="PZQS01000004">
    <property type="protein sequence ID" value="PVD32251.1"/>
    <property type="molecule type" value="Genomic_DNA"/>
</dbReference>
<evidence type="ECO:0000256" key="2">
    <source>
        <dbReference type="SAM" id="MobiDB-lite"/>
    </source>
</evidence>
<evidence type="ECO:0000256" key="3">
    <source>
        <dbReference type="SAM" id="SignalP"/>
    </source>
</evidence>
<keyword evidence="1" id="KW-0175">Coiled coil</keyword>
<evidence type="ECO:0008006" key="6">
    <source>
        <dbReference type="Google" id="ProtNLM"/>
    </source>
</evidence>
<sequence length="398" mass="43986">MASIITVVVSLVLATMVSAVRHVPPYQSPPASFNRPPPPPPPPPATTTKPIPYKPEPYKTLSGPAARPYPPLYNSQYQDGSYNGYQRDGYNKQPYEQLPYAAKSPSRFEDEAENDVVDRLFAAADSLYSQLDLAAQSLANLDSQGSLQTKQITQLTVVDLPGLEEKNILQDSQLDDLEKKLDILEKRLSDLEATMDKVEALNTENTKDIKELDIALAKQQYIDSNQVGAIARLLSAAQNVQTQLLIIVKNSFTLLGNDIKDVVGSLNAVLTFKKSRICETGVTTLTKTDRRSVITFNSDFGQTVPKVLYKFEVEQRLKYSQSGYGSLYDKSYGPRYPQYGSLPYRDREAGSVGSLVYVLATTEGLTVELLDQSFDDAELEDLQVPWQVCSIGPGTQLA</sequence>
<protein>
    <recommendedName>
        <fullName evidence="6">Fibrinogen C-terminal domain-containing protein</fullName>
    </recommendedName>
</protein>
<feature type="coiled-coil region" evidence="1">
    <location>
        <begin position="167"/>
        <end position="201"/>
    </location>
</feature>
<dbReference type="OrthoDB" id="6213578at2759"/>
<gene>
    <name evidence="4" type="ORF">C0Q70_07684</name>
</gene>
<feature type="chain" id="PRO_5015692693" description="Fibrinogen C-terminal domain-containing protein" evidence="3">
    <location>
        <begin position="20"/>
        <end position="398"/>
    </location>
</feature>
<dbReference type="Proteomes" id="UP000245119">
    <property type="component" value="Linkage Group LG4"/>
</dbReference>
<dbReference type="AlphaFoldDB" id="A0A2T7PFR5"/>
<keyword evidence="3" id="KW-0732">Signal</keyword>
<feature type="compositionally biased region" description="Polar residues" evidence="2">
    <location>
        <begin position="73"/>
        <end position="84"/>
    </location>
</feature>
<feature type="signal peptide" evidence="3">
    <location>
        <begin position="1"/>
        <end position="19"/>
    </location>
</feature>
<reference evidence="4 5" key="1">
    <citation type="submission" date="2018-04" db="EMBL/GenBank/DDBJ databases">
        <title>The genome of golden apple snail Pomacea canaliculata provides insight into stress tolerance and invasive adaptation.</title>
        <authorList>
            <person name="Liu C."/>
            <person name="Liu B."/>
            <person name="Ren Y."/>
            <person name="Zhang Y."/>
            <person name="Wang H."/>
            <person name="Li S."/>
            <person name="Jiang F."/>
            <person name="Yin L."/>
            <person name="Zhang G."/>
            <person name="Qian W."/>
            <person name="Fan W."/>
        </authorList>
    </citation>
    <scope>NUCLEOTIDE SEQUENCE [LARGE SCALE GENOMIC DNA]</scope>
    <source>
        <strain evidence="4">SZHN2017</strain>
        <tissue evidence="4">Muscle</tissue>
    </source>
</reference>
<organism evidence="4 5">
    <name type="scientific">Pomacea canaliculata</name>
    <name type="common">Golden apple snail</name>
    <dbReference type="NCBI Taxonomy" id="400727"/>
    <lineage>
        <taxon>Eukaryota</taxon>
        <taxon>Metazoa</taxon>
        <taxon>Spiralia</taxon>
        <taxon>Lophotrochozoa</taxon>
        <taxon>Mollusca</taxon>
        <taxon>Gastropoda</taxon>
        <taxon>Caenogastropoda</taxon>
        <taxon>Architaenioglossa</taxon>
        <taxon>Ampullarioidea</taxon>
        <taxon>Ampullariidae</taxon>
        <taxon>Pomacea</taxon>
    </lineage>
</organism>
<feature type="compositionally biased region" description="Pro residues" evidence="2">
    <location>
        <begin position="35"/>
        <end position="45"/>
    </location>
</feature>
<proteinExistence type="predicted"/>
<evidence type="ECO:0000313" key="4">
    <source>
        <dbReference type="EMBL" id="PVD32251.1"/>
    </source>
</evidence>